<comment type="caution">
    <text evidence="6">The sequence shown here is derived from an EMBL/GenBank/DDBJ whole genome shotgun (WGS) entry which is preliminary data.</text>
</comment>
<dbReference type="InterPro" id="IPR008162">
    <property type="entry name" value="Pyrophosphatase"/>
</dbReference>
<evidence type="ECO:0000256" key="3">
    <source>
        <dbReference type="ARBA" id="ARBA00022723"/>
    </source>
</evidence>
<dbReference type="EMBL" id="BMFD01000002">
    <property type="protein sequence ID" value="GGC29414.1"/>
    <property type="molecule type" value="Genomic_DNA"/>
</dbReference>
<dbReference type="Proteomes" id="UP000635885">
    <property type="component" value="Unassembled WGS sequence"/>
</dbReference>
<dbReference type="RefSeq" id="WP_188439431.1">
    <property type="nucleotide sequence ID" value="NZ_BMFD01000002.1"/>
</dbReference>
<keyword evidence="4" id="KW-0378">Hydrolase</keyword>
<dbReference type="Gene3D" id="3.90.80.10">
    <property type="entry name" value="Inorganic pyrophosphatase"/>
    <property type="match status" value="1"/>
</dbReference>
<dbReference type="SUPFAM" id="SSF50324">
    <property type="entry name" value="Inorganic pyrophosphatase"/>
    <property type="match status" value="1"/>
</dbReference>
<dbReference type="EC" id="3.6.1.1" evidence="2"/>
<evidence type="ECO:0000256" key="5">
    <source>
        <dbReference type="ARBA" id="ARBA00022842"/>
    </source>
</evidence>
<keyword evidence="3" id="KW-0479">Metal-binding</keyword>
<name>A0ABQ1LT71_9BACT</name>
<gene>
    <name evidence="6" type="ORF">GCM10010993_05380</name>
</gene>
<dbReference type="Pfam" id="PF00719">
    <property type="entry name" value="Pyrophosphatase"/>
    <property type="match status" value="1"/>
</dbReference>
<proteinExistence type="predicted"/>
<organism evidence="6 7">
    <name type="scientific">Belliella aquatica</name>
    <dbReference type="NCBI Taxonomy" id="1323734"/>
    <lineage>
        <taxon>Bacteria</taxon>
        <taxon>Pseudomonadati</taxon>
        <taxon>Bacteroidota</taxon>
        <taxon>Cytophagia</taxon>
        <taxon>Cytophagales</taxon>
        <taxon>Cyclobacteriaceae</taxon>
        <taxon>Belliella</taxon>
    </lineage>
</organism>
<comment type="cofactor">
    <cofactor evidence="1">
        <name>Mg(2+)</name>
        <dbReference type="ChEBI" id="CHEBI:18420"/>
    </cofactor>
</comment>
<keyword evidence="7" id="KW-1185">Reference proteome</keyword>
<sequence>MKNFFFAFSLSCLLSCQVSEKHENDNVSTNLLHGIAPRSSDSLVNVVIEIPAGTSQKWEVNKLSGQLEWEMISSDSMRIIDYLSYPANYGFVPQTLLSEELGGDGDPVDVFVLGENIARGQVIQCKIIGLIDMMDSGEADGKLIAVPIHGPLQRVNTLEELKATYPGILEILQIWLANYKGNGKVEILSVKDEKVAIEYLQTSIRTYKNSKSD</sequence>
<evidence type="ECO:0000256" key="2">
    <source>
        <dbReference type="ARBA" id="ARBA00012146"/>
    </source>
</evidence>
<dbReference type="PROSITE" id="PS00387">
    <property type="entry name" value="PPASE"/>
    <property type="match status" value="1"/>
</dbReference>
<evidence type="ECO:0000256" key="4">
    <source>
        <dbReference type="ARBA" id="ARBA00022801"/>
    </source>
</evidence>
<evidence type="ECO:0000313" key="6">
    <source>
        <dbReference type="EMBL" id="GGC29414.1"/>
    </source>
</evidence>
<reference evidence="7" key="1">
    <citation type="journal article" date="2019" name="Int. J. Syst. Evol. Microbiol.">
        <title>The Global Catalogue of Microorganisms (GCM) 10K type strain sequencing project: providing services to taxonomists for standard genome sequencing and annotation.</title>
        <authorList>
            <consortium name="The Broad Institute Genomics Platform"/>
            <consortium name="The Broad Institute Genome Sequencing Center for Infectious Disease"/>
            <person name="Wu L."/>
            <person name="Ma J."/>
        </authorList>
    </citation>
    <scope>NUCLEOTIDE SEQUENCE [LARGE SCALE GENOMIC DNA]</scope>
    <source>
        <strain evidence="7">CGMCC 1.12479</strain>
    </source>
</reference>
<protein>
    <recommendedName>
        <fullName evidence="2">inorganic diphosphatase</fullName>
        <ecNumber evidence="2">3.6.1.1</ecNumber>
    </recommendedName>
</protein>
<accession>A0ABQ1LT71</accession>
<dbReference type="PANTHER" id="PTHR10286">
    <property type="entry name" value="INORGANIC PYROPHOSPHATASE"/>
    <property type="match status" value="1"/>
</dbReference>
<keyword evidence="5" id="KW-0460">Magnesium</keyword>
<evidence type="ECO:0000256" key="1">
    <source>
        <dbReference type="ARBA" id="ARBA00001946"/>
    </source>
</evidence>
<evidence type="ECO:0000313" key="7">
    <source>
        <dbReference type="Proteomes" id="UP000635885"/>
    </source>
</evidence>
<dbReference type="InterPro" id="IPR036649">
    <property type="entry name" value="Pyrophosphatase_sf"/>
</dbReference>